<keyword evidence="5" id="KW-0548">Nucleotidyltransferase</keyword>
<sequence>MQIKVARLRETLEMVKPVVPRKPTLPVLKNVLIQNGQMFATDLESMVVLNLPTSDGACLLPFSDVMKLIQYIPGNDDLSIERKRGKLTMSWSDGSVTYDAEDPKTFPQVPELKPELQGTLEGDSLMEALSAAVTYCATEESRPVLTGVAVNLGDVIEIFAGDGFRMAYQALPQPFSGESKIIIPGKSVSLLAFLWNKLPREVDAAPGTLIDLITAKQKLDLMLSEGKAVIQIGRTKVLINLIQGSPPDWWAIIGKDPAPIKIEMLASEMERAVRRVQPVASNGNGAIRLVWDENTMNVSAKTESQEIKVAVGMLSAEGGPGKVAINGTYLTQYLQLKQGVITIGVKPDSAPVAFKHRSSPLVLIMPMKVEW</sequence>
<evidence type="ECO:0000256" key="6">
    <source>
        <dbReference type="ARBA" id="ARBA00022705"/>
    </source>
</evidence>
<evidence type="ECO:0000256" key="5">
    <source>
        <dbReference type="ARBA" id="ARBA00022695"/>
    </source>
</evidence>
<dbReference type="Gene3D" id="3.70.10.10">
    <property type="match status" value="1"/>
</dbReference>
<dbReference type="EMBL" id="MT143694">
    <property type="protein sequence ID" value="QJB00465.1"/>
    <property type="molecule type" value="Genomic_DNA"/>
</dbReference>
<dbReference type="Pfam" id="PF02767">
    <property type="entry name" value="DNA_pol3_beta_2"/>
    <property type="match status" value="1"/>
</dbReference>
<dbReference type="GO" id="GO:0003887">
    <property type="term" value="F:DNA-directed DNA polymerase activity"/>
    <property type="evidence" value="ECO:0007669"/>
    <property type="project" value="UniProtKB-KW"/>
</dbReference>
<comment type="similarity">
    <text evidence="2">Belongs to the beta sliding clamp family.</text>
</comment>
<keyword evidence="6" id="KW-0235">DNA replication</keyword>
<feature type="domain" description="DNA polymerase III beta sliding clamp central" evidence="9">
    <location>
        <begin position="120"/>
        <end position="192"/>
    </location>
</feature>
<evidence type="ECO:0000256" key="8">
    <source>
        <dbReference type="ARBA" id="ARBA00023125"/>
    </source>
</evidence>
<evidence type="ECO:0000256" key="3">
    <source>
        <dbReference type="ARBA" id="ARBA00022490"/>
    </source>
</evidence>
<keyword evidence="8" id="KW-0238">DNA-binding</keyword>
<dbReference type="GO" id="GO:0003677">
    <property type="term" value="F:DNA binding"/>
    <property type="evidence" value="ECO:0007669"/>
    <property type="project" value="UniProtKB-KW"/>
</dbReference>
<evidence type="ECO:0000256" key="4">
    <source>
        <dbReference type="ARBA" id="ARBA00022679"/>
    </source>
</evidence>
<dbReference type="GO" id="GO:0006271">
    <property type="term" value="P:DNA strand elongation involved in DNA replication"/>
    <property type="evidence" value="ECO:0007669"/>
    <property type="project" value="TreeGrafter"/>
</dbReference>
<gene>
    <name evidence="10" type="ORF">MM171A00439_0017</name>
    <name evidence="11" type="ORF">MM171B00856_0019</name>
</gene>
<dbReference type="InterPro" id="IPR046938">
    <property type="entry name" value="DNA_clamp_sf"/>
</dbReference>
<keyword evidence="4" id="KW-0808">Transferase</keyword>
<evidence type="ECO:0000259" key="9">
    <source>
        <dbReference type="Pfam" id="PF02767"/>
    </source>
</evidence>
<evidence type="ECO:0000256" key="7">
    <source>
        <dbReference type="ARBA" id="ARBA00022932"/>
    </source>
</evidence>
<proteinExistence type="inferred from homology"/>
<dbReference type="EMBL" id="MT143830">
    <property type="protein sequence ID" value="QJB03206.1"/>
    <property type="molecule type" value="Genomic_DNA"/>
</dbReference>
<dbReference type="InterPro" id="IPR022637">
    <property type="entry name" value="DNA_polIII_beta_cen"/>
</dbReference>
<keyword evidence="7" id="KW-0239">DNA-directed DNA polymerase</keyword>
<evidence type="ECO:0000256" key="1">
    <source>
        <dbReference type="ARBA" id="ARBA00004496"/>
    </source>
</evidence>
<dbReference type="SUPFAM" id="SSF55979">
    <property type="entry name" value="DNA clamp"/>
    <property type="match status" value="3"/>
</dbReference>
<protein>
    <submittedName>
        <fullName evidence="11">Putative DNA polymerase</fullName>
    </submittedName>
</protein>
<dbReference type="SMART" id="SM00480">
    <property type="entry name" value="POL3Bc"/>
    <property type="match status" value="1"/>
</dbReference>
<comment type="subcellular location">
    <subcellularLocation>
        <location evidence="1">Cytoplasm</location>
    </subcellularLocation>
</comment>
<organism evidence="11">
    <name type="scientific">viral metagenome</name>
    <dbReference type="NCBI Taxonomy" id="1070528"/>
    <lineage>
        <taxon>unclassified sequences</taxon>
        <taxon>metagenomes</taxon>
        <taxon>organismal metagenomes</taxon>
    </lineage>
</organism>
<dbReference type="InterPro" id="IPR001001">
    <property type="entry name" value="DNA_polIII_beta"/>
</dbReference>
<accession>A0A6M3MD23</accession>
<name>A0A6M3MD23_9ZZZZ</name>
<reference evidence="11" key="1">
    <citation type="submission" date="2020-03" db="EMBL/GenBank/DDBJ databases">
        <title>The deep terrestrial virosphere.</title>
        <authorList>
            <person name="Holmfeldt K."/>
            <person name="Nilsson E."/>
            <person name="Simone D."/>
            <person name="Lopez-Fernandez M."/>
            <person name="Wu X."/>
            <person name="de Brujin I."/>
            <person name="Lundin D."/>
            <person name="Andersson A."/>
            <person name="Bertilsson S."/>
            <person name="Dopson M."/>
        </authorList>
    </citation>
    <scope>NUCLEOTIDE SEQUENCE</scope>
    <source>
        <strain evidence="10">MM171A00439</strain>
        <strain evidence="11">MM171B00856</strain>
    </source>
</reference>
<dbReference type="GO" id="GO:0009360">
    <property type="term" value="C:DNA polymerase III complex"/>
    <property type="evidence" value="ECO:0007669"/>
    <property type="project" value="InterPro"/>
</dbReference>
<dbReference type="PANTHER" id="PTHR30478">
    <property type="entry name" value="DNA POLYMERASE III SUBUNIT BETA"/>
    <property type="match status" value="1"/>
</dbReference>
<dbReference type="GO" id="GO:0008408">
    <property type="term" value="F:3'-5' exonuclease activity"/>
    <property type="evidence" value="ECO:0007669"/>
    <property type="project" value="InterPro"/>
</dbReference>
<dbReference type="GO" id="GO:0005737">
    <property type="term" value="C:cytoplasm"/>
    <property type="evidence" value="ECO:0007669"/>
    <property type="project" value="UniProtKB-SubCell"/>
</dbReference>
<evidence type="ECO:0000313" key="11">
    <source>
        <dbReference type="EMBL" id="QJB03206.1"/>
    </source>
</evidence>
<dbReference type="PANTHER" id="PTHR30478:SF0">
    <property type="entry name" value="BETA SLIDING CLAMP"/>
    <property type="match status" value="1"/>
</dbReference>
<dbReference type="AlphaFoldDB" id="A0A6M3MD23"/>
<keyword evidence="3" id="KW-0963">Cytoplasm</keyword>
<evidence type="ECO:0000256" key="2">
    <source>
        <dbReference type="ARBA" id="ARBA00010752"/>
    </source>
</evidence>
<evidence type="ECO:0000313" key="10">
    <source>
        <dbReference type="EMBL" id="QJB00465.1"/>
    </source>
</evidence>
<dbReference type="CDD" id="cd00140">
    <property type="entry name" value="beta_clamp"/>
    <property type="match status" value="1"/>
</dbReference>
<dbReference type="Gene3D" id="3.10.150.10">
    <property type="entry name" value="DNA Polymerase III, subunit A, domain 2"/>
    <property type="match status" value="1"/>
</dbReference>